<evidence type="ECO:0000256" key="1">
    <source>
        <dbReference type="SAM" id="Coils"/>
    </source>
</evidence>
<feature type="domain" description="KY-like immunoglobulin-like" evidence="4">
    <location>
        <begin position="545"/>
        <end position="660"/>
    </location>
</feature>
<feature type="domain" description="KY-like immunoglobulin-like" evidence="4">
    <location>
        <begin position="694"/>
        <end position="783"/>
    </location>
</feature>
<dbReference type="Pfam" id="PF01841">
    <property type="entry name" value="Transglut_core"/>
    <property type="match status" value="1"/>
</dbReference>
<keyword evidence="1" id="KW-0175">Coiled coil</keyword>
<dbReference type="Gene3D" id="3.10.620.30">
    <property type="match status" value="1"/>
</dbReference>
<dbReference type="OrthoDB" id="6129702at2759"/>
<dbReference type="Pfam" id="PF23265">
    <property type="entry name" value="Ig-like_KY"/>
    <property type="match status" value="4"/>
</dbReference>
<dbReference type="PANTHER" id="PTHR47020">
    <property type="entry name" value="HILLARIN"/>
    <property type="match status" value="1"/>
</dbReference>
<dbReference type="InterPro" id="IPR056564">
    <property type="entry name" value="Ig-like_KY"/>
</dbReference>
<dbReference type="EMBL" id="OV696691">
    <property type="protein sequence ID" value="CAH1267565.1"/>
    <property type="molecule type" value="Genomic_DNA"/>
</dbReference>
<feature type="compositionally biased region" description="Basic and acidic residues" evidence="2">
    <location>
        <begin position="835"/>
        <end position="857"/>
    </location>
</feature>
<organism evidence="5 6">
    <name type="scientific">Branchiostoma lanceolatum</name>
    <name type="common">Common lancelet</name>
    <name type="synonym">Amphioxus lanceolatum</name>
    <dbReference type="NCBI Taxonomy" id="7740"/>
    <lineage>
        <taxon>Eukaryota</taxon>
        <taxon>Metazoa</taxon>
        <taxon>Chordata</taxon>
        <taxon>Cephalochordata</taxon>
        <taxon>Leptocardii</taxon>
        <taxon>Amphioxiformes</taxon>
        <taxon>Branchiostomatidae</taxon>
        <taxon>Branchiostoma</taxon>
    </lineage>
</organism>
<evidence type="ECO:0000259" key="3">
    <source>
        <dbReference type="Pfam" id="PF01841"/>
    </source>
</evidence>
<keyword evidence="6" id="KW-1185">Reference proteome</keyword>
<evidence type="ECO:0000259" key="4">
    <source>
        <dbReference type="Pfam" id="PF23265"/>
    </source>
</evidence>
<evidence type="ECO:0000313" key="5">
    <source>
        <dbReference type="EMBL" id="CAH1267565.1"/>
    </source>
</evidence>
<dbReference type="Gene3D" id="1.20.920.20">
    <property type="match status" value="1"/>
</dbReference>
<evidence type="ECO:0000313" key="6">
    <source>
        <dbReference type="Proteomes" id="UP000838412"/>
    </source>
</evidence>
<feature type="domain" description="KY-like immunoglobulin-like" evidence="4">
    <location>
        <begin position="429"/>
        <end position="536"/>
    </location>
</feature>
<evidence type="ECO:0000256" key="2">
    <source>
        <dbReference type="SAM" id="MobiDB-lite"/>
    </source>
</evidence>
<feature type="compositionally biased region" description="Acidic residues" evidence="2">
    <location>
        <begin position="824"/>
        <end position="834"/>
    </location>
</feature>
<reference evidence="5" key="1">
    <citation type="submission" date="2022-01" db="EMBL/GenBank/DDBJ databases">
        <authorList>
            <person name="Braso-Vives M."/>
        </authorList>
    </citation>
    <scope>NUCLEOTIDE SEQUENCE</scope>
</reference>
<dbReference type="AlphaFoldDB" id="A0A8K0A1U9"/>
<dbReference type="InterPro" id="IPR053041">
    <property type="entry name" value="Transglut-like_Superfamily_Mod"/>
</dbReference>
<sequence>MGCGASLQWDNTQWTEGARQPRPDLANMTPDPPWQASVPTENMEKWRKTCRMCGVYNNEKVIPVTAEGPGGMMTCSLQQIIKGKPAKVIFKPKTYIDNRTFERLDEYALSAPQSLNNDFKKLVAFLTKQAETELEKVRAMFCWVAGQDVNNMTFPETVGDGSPDWFLKEMKEKMMTDLYPGLFNKLCRLAGIQCHVVDGYVKTKHQPPGTRFQDTTPNGKWNIVLIDGCWGIIDTHLGSTNTLNTEHQEPAQGNPGNPFNDFYFLPHPLHYLSGHYPENPVWQLIQSPVSLEDFERHIQCRENFAANQLTLLSHHRGVVPTKEGEANIYIGVKHDVKMHCSLKNATGESTWKTVKLSRFVKQEARNGAAVFTVRPPTSGDFILEVFSSSDGSNKQRVCEYLIRCLRPMKDNKPFPHWGGRWGPGSEMKTHGLTPTSHEGAYVDCRKGKATIEFNMARELSFRTKLFQTSSGNPTFNRYAAHEIVDDVVRFKISAPEVGMFGLAIFVKEPETSEQFRLVCSYIISAEQRAVDPSPFPTVGNGLFGPVQPLFVVLGLSTKSHHSAFIACDTGEVDIRISMKQVLDVAHDLIWENSEKKLDLEIFVYREILDREVRFLVRLPRFGKYRFTIYADGLDHEGDLPSVYNYCIVCKDRTTREGPFPPVSGTQWGRRFPAAQELLVVPKSHPKSDIDVAEALDIEMQSENPVDFKCCLYVWKAGIKPEYAQQFIKHQTKDGGTRTVVQMTFPQAGNYSLELFAASSGSQYRNVMNYHIHCHQPSPVSSPFNKSIEKHDEDEVEDVVPSVWAISSEEDNPKEAFQAELEREIEEDVDDLDNDTVDKGDADNSEERESNEGAQDDKTMEDENVNNVVELQDKDPEEENIEDVEEHRAMQIESAEGSDTMEVADQATTKEVKNVSSEEEHQLAVQKHQNIALNPDVQDTKSDIDPKLKVEKLIANLATATSTKNRRELEELLEQLKGLQLDEEDETKIREAETLLKQMDVRQALRNAVASKLTANLETAIASAEPFASDVQDDLQEAKTTLSLIKLAAAISTNDRDQLEKLLSQLKGLQVDEEGETIIREAKVLLKQMDVRQELRDAITSKLKVDLESAIYNAEPFQLDMQEDLQEAKGTLSLIIRLEKLRRGIQQLNLRTLAEIRGYVRPPPAVLKVMTATLLLLGNINDKEKDWSTVKRLMGGNGRGRLIHRVNELIPADITPAMASGAQDQLKNLTLDDVTAVSTGAAAFYVWAAGMINEAEQEASSLEGEVSVA</sequence>
<feature type="coiled-coil region" evidence="1">
    <location>
        <begin position="961"/>
        <end position="988"/>
    </location>
</feature>
<accession>A0A8K0A1U9</accession>
<feature type="region of interest" description="Disordered" evidence="2">
    <location>
        <begin position="1"/>
        <end position="41"/>
    </location>
</feature>
<gene>
    <name evidence="5" type="primary">KY</name>
    <name evidence="5" type="ORF">BLAG_LOCUS20867</name>
</gene>
<proteinExistence type="predicted"/>
<feature type="domain" description="Transglutaminase-like" evidence="3">
    <location>
        <begin position="122"/>
        <end position="230"/>
    </location>
</feature>
<feature type="domain" description="KY-like immunoglobulin-like" evidence="4">
    <location>
        <begin position="291"/>
        <end position="415"/>
    </location>
</feature>
<dbReference type="InterPro" id="IPR002931">
    <property type="entry name" value="Transglutaminase-like"/>
</dbReference>
<protein>
    <submittedName>
        <fullName evidence="5">KY protein</fullName>
    </submittedName>
</protein>
<feature type="region of interest" description="Disordered" evidence="2">
    <location>
        <begin position="824"/>
        <end position="863"/>
    </location>
</feature>
<dbReference type="PANTHER" id="PTHR47020:SF1">
    <property type="entry name" value="HILLARIN"/>
    <property type="match status" value="1"/>
</dbReference>
<dbReference type="Proteomes" id="UP000838412">
    <property type="component" value="Chromosome 6"/>
</dbReference>
<name>A0A8K0A1U9_BRALA</name>